<feature type="non-terminal residue" evidence="1">
    <location>
        <position position="1"/>
    </location>
</feature>
<feature type="non-terminal residue" evidence="1">
    <location>
        <position position="255"/>
    </location>
</feature>
<name>X0VXV4_9ZZZZ</name>
<protein>
    <submittedName>
        <fullName evidence="1">Uncharacterized protein</fullName>
    </submittedName>
</protein>
<comment type="caution">
    <text evidence="1">The sequence shown here is derived from an EMBL/GenBank/DDBJ whole genome shotgun (WGS) entry which is preliminary data.</text>
</comment>
<accession>X0VXV4</accession>
<reference evidence="1" key="1">
    <citation type="journal article" date="2014" name="Front. Microbiol.">
        <title>High frequency of phylogenetically diverse reductive dehalogenase-homologous genes in deep subseafloor sedimentary metagenomes.</title>
        <authorList>
            <person name="Kawai M."/>
            <person name="Futagami T."/>
            <person name="Toyoda A."/>
            <person name="Takaki Y."/>
            <person name="Nishi S."/>
            <person name="Hori S."/>
            <person name="Arai W."/>
            <person name="Tsubouchi T."/>
            <person name="Morono Y."/>
            <person name="Uchiyama I."/>
            <person name="Ito T."/>
            <person name="Fujiyama A."/>
            <person name="Inagaki F."/>
            <person name="Takami H."/>
        </authorList>
    </citation>
    <scope>NUCLEOTIDE SEQUENCE</scope>
    <source>
        <strain evidence="1">Expedition CK06-06</strain>
    </source>
</reference>
<sequence length="255" mass="30185">FPLKIRLLQEKYTYKELKKEHPTIAKKIDDCDLSFCIYESIDDKLVREIFRRLQLGIRLNSGELLKTRTGTIRDFIYKEIGNDGPFFRNTNLSQKRFSRPFTLSQICINSFARAKSGEFVRARLQDIQDFFDENHDLNRNNKNLVRIRGVLNKMDKAFKEGAAMISSRAVAVSAYLFAEELFLNKKTNLITSFSEFYLKLLSEIKNNMELLRNFERPKNSCVMEEFQKYILQASVEGYSIKRRHDFLKEAFDYYR</sequence>
<evidence type="ECO:0000313" key="1">
    <source>
        <dbReference type="EMBL" id="GAG15927.1"/>
    </source>
</evidence>
<organism evidence="1">
    <name type="scientific">marine sediment metagenome</name>
    <dbReference type="NCBI Taxonomy" id="412755"/>
    <lineage>
        <taxon>unclassified sequences</taxon>
        <taxon>metagenomes</taxon>
        <taxon>ecological metagenomes</taxon>
    </lineage>
</organism>
<dbReference type="AlphaFoldDB" id="X0VXV4"/>
<gene>
    <name evidence="1" type="ORF">S01H1_59836</name>
</gene>
<proteinExistence type="predicted"/>
<dbReference type="EMBL" id="BARS01039158">
    <property type="protein sequence ID" value="GAG15927.1"/>
    <property type="molecule type" value="Genomic_DNA"/>
</dbReference>